<accession>A0A183PL10</accession>
<gene>
    <name evidence="2" type="ORF">SMTD_LOCUS15046</name>
</gene>
<protein>
    <submittedName>
        <fullName evidence="2">Uncharacterized protein</fullName>
    </submittedName>
</protein>
<feature type="compositionally biased region" description="Basic and acidic residues" evidence="1">
    <location>
        <begin position="59"/>
        <end position="72"/>
    </location>
</feature>
<feature type="compositionally biased region" description="Basic and acidic residues" evidence="1">
    <location>
        <begin position="99"/>
        <end position="115"/>
    </location>
</feature>
<proteinExistence type="predicted"/>
<evidence type="ECO:0000256" key="1">
    <source>
        <dbReference type="SAM" id="MobiDB-lite"/>
    </source>
</evidence>
<dbReference type="AlphaFoldDB" id="A0A183PL10"/>
<organism evidence="2 3">
    <name type="scientific">Schistosoma mattheei</name>
    <dbReference type="NCBI Taxonomy" id="31246"/>
    <lineage>
        <taxon>Eukaryota</taxon>
        <taxon>Metazoa</taxon>
        <taxon>Spiralia</taxon>
        <taxon>Lophotrochozoa</taxon>
        <taxon>Platyhelminthes</taxon>
        <taxon>Trematoda</taxon>
        <taxon>Digenea</taxon>
        <taxon>Strigeidida</taxon>
        <taxon>Schistosomatoidea</taxon>
        <taxon>Schistosomatidae</taxon>
        <taxon>Schistosoma</taxon>
    </lineage>
</organism>
<evidence type="ECO:0000313" key="2">
    <source>
        <dbReference type="EMBL" id="VDP67531.1"/>
    </source>
</evidence>
<feature type="region of interest" description="Disordered" evidence="1">
    <location>
        <begin position="22"/>
        <end position="131"/>
    </location>
</feature>
<reference evidence="2 3" key="1">
    <citation type="submission" date="2018-11" db="EMBL/GenBank/DDBJ databases">
        <authorList>
            <consortium name="Pathogen Informatics"/>
        </authorList>
    </citation>
    <scope>NUCLEOTIDE SEQUENCE [LARGE SCALE GENOMIC DNA]</scope>
    <source>
        <strain>Denwood</strain>
        <strain evidence="3">Zambia</strain>
    </source>
</reference>
<name>A0A183PL10_9TREM</name>
<dbReference type="Proteomes" id="UP000269396">
    <property type="component" value="Unassembled WGS sequence"/>
</dbReference>
<keyword evidence="3" id="KW-1185">Reference proteome</keyword>
<evidence type="ECO:0000313" key="3">
    <source>
        <dbReference type="Proteomes" id="UP000269396"/>
    </source>
</evidence>
<sequence>MGQKPGELPKPSSRKYSCLQLSTQNTSDPLAGHYYQQRTVGENKPDPSGVRNLEEELEVDRTHFEESNELRHKTSSHMESSRPKEKRKTKEHIRSRNGNRYEKNEEELDGTRKEGSGQSGLEYAGRWPMLH</sequence>
<feature type="compositionally biased region" description="Basic residues" evidence="1">
    <location>
        <begin position="84"/>
        <end position="97"/>
    </location>
</feature>
<dbReference type="EMBL" id="UZAL01035372">
    <property type="protein sequence ID" value="VDP67531.1"/>
    <property type="molecule type" value="Genomic_DNA"/>
</dbReference>